<reference evidence="2 3" key="1">
    <citation type="journal article" date="2022" name="Nat. Ecol. Evol.">
        <title>A masculinizing supergene underlies an exaggerated male reproductive morph in a spider.</title>
        <authorList>
            <person name="Hendrickx F."/>
            <person name="De Corte Z."/>
            <person name="Sonet G."/>
            <person name="Van Belleghem S.M."/>
            <person name="Kostlbacher S."/>
            <person name="Vangestel C."/>
        </authorList>
    </citation>
    <scope>NUCLEOTIDE SEQUENCE [LARGE SCALE GENOMIC DNA]</scope>
    <source>
        <strain evidence="2">W744_W776</strain>
    </source>
</reference>
<evidence type="ECO:0000313" key="2">
    <source>
        <dbReference type="EMBL" id="KAG8174980.1"/>
    </source>
</evidence>
<organism evidence="2 3">
    <name type="scientific">Oedothorax gibbosus</name>
    <dbReference type="NCBI Taxonomy" id="931172"/>
    <lineage>
        <taxon>Eukaryota</taxon>
        <taxon>Metazoa</taxon>
        <taxon>Ecdysozoa</taxon>
        <taxon>Arthropoda</taxon>
        <taxon>Chelicerata</taxon>
        <taxon>Arachnida</taxon>
        <taxon>Araneae</taxon>
        <taxon>Araneomorphae</taxon>
        <taxon>Entelegynae</taxon>
        <taxon>Araneoidea</taxon>
        <taxon>Linyphiidae</taxon>
        <taxon>Erigoninae</taxon>
        <taxon>Oedothorax</taxon>
    </lineage>
</organism>
<gene>
    <name evidence="2" type="ORF">JTE90_020353</name>
</gene>
<comment type="caution">
    <text evidence="2">The sequence shown here is derived from an EMBL/GenBank/DDBJ whole genome shotgun (WGS) entry which is preliminary data.</text>
</comment>
<dbReference type="EMBL" id="JAFNEN010001098">
    <property type="protein sequence ID" value="KAG8174980.1"/>
    <property type="molecule type" value="Genomic_DNA"/>
</dbReference>
<name>A0AAV6TU37_9ARAC</name>
<keyword evidence="3" id="KW-1185">Reference proteome</keyword>
<feature type="region of interest" description="Disordered" evidence="1">
    <location>
        <begin position="20"/>
        <end position="53"/>
    </location>
</feature>
<proteinExistence type="predicted"/>
<evidence type="ECO:0000313" key="3">
    <source>
        <dbReference type="Proteomes" id="UP000827092"/>
    </source>
</evidence>
<protein>
    <submittedName>
        <fullName evidence="2">Uncharacterized protein</fullName>
    </submittedName>
</protein>
<dbReference type="AlphaFoldDB" id="A0AAV6TU37"/>
<dbReference type="Proteomes" id="UP000827092">
    <property type="component" value="Unassembled WGS sequence"/>
</dbReference>
<evidence type="ECO:0000256" key="1">
    <source>
        <dbReference type="SAM" id="MobiDB-lite"/>
    </source>
</evidence>
<sequence>MSQMKLERYEENLRFTPVDTGHQYLPIQSSPESYDDQDPSAKRSTSDGMSRTISPDTAGFHEILLLRTGSHLVAEPVFLSSLIILHLWGSNQTPP</sequence>
<accession>A0AAV6TU37</accession>